<dbReference type="PANTHER" id="PTHR38776:SF1">
    <property type="entry name" value="MLTA-INTERACTING PROTEIN-RELATED"/>
    <property type="match status" value="1"/>
</dbReference>
<dbReference type="InterPro" id="IPR011250">
    <property type="entry name" value="OMP/PagP_B-barrel"/>
</dbReference>
<evidence type="ECO:0000313" key="7">
    <source>
        <dbReference type="EMBL" id="MBS7824213.1"/>
    </source>
</evidence>
<evidence type="ECO:0000256" key="6">
    <source>
        <dbReference type="SAM" id="SignalP"/>
    </source>
</evidence>
<dbReference type="SUPFAM" id="SSF56925">
    <property type="entry name" value="OMPA-like"/>
    <property type="match status" value="1"/>
</dbReference>
<dbReference type="Pfam" id="PF06629">
    <property type="entry name" value="MipA"/>
    <property type="match status" value="1"/>
</dbReference>
<keyword evidence="3 6" id="KW-0732">Signal</keyword>
<protein>
    <submittedName>
        <fullName evidence="7">MipA/OmpV family protein</fullName>
    </submittedName>
</protein>
<dbReference type="EMBL" id="JAGIBU010000002">
    <property type="protein sequence ID" value="MBS7824213.1"/>
    <property type="molecule type" value="Genomic_DNA"/>
</dbReference>
<evidence type="ECO:0000256" key="2">
    <source>
        <dbReference type="ARBA" id="ARBA00005722"/>
    </source>
</evidence>
<dbReference type="Gene3D" id="2.40.160.20">
    <property type="match status" value="1"/>
</dbReference>
<dbReference type="AlphaFoldDB" id="A0AB35BYQ4"/>
<evidence type="ECO:0000256" key="3">
    <source>
        <dbReference type="ARBA" id="ARBA00022729"/>
    </source>
</evidence>
<keyword evidence="4" id="KW-0472">Membrane</keyword>
<feature type="signal peptide" evidence="6">
    <location>
        <begin position="1"/>
        <end position="18"/>
    </location>
</feature>
<name>A0AB35BYQ4_9GAMM</name>
<feature type="chain" id="PRO_5044324265" evidence="6">
    <location>
        <begin position="19"/>
        <end position="245"/>
    </location>
</feature>
<accession>A0AB35BYQ4</accession>
<evidence type="ECO:0000256" key="5">
    <source>
        <dbReference type="ARBA" id="ARBA00023237"/>
    </source>
</evidence>
<dbReference type="PANTHER" id="PTHR38776">
    <property type="entry name" value="MLTA-INTERACTING PROTEIN-RELATED"/>
    <property type="match status" value="1"/>
</dbReference>
<reference evidence="7" key="1">
    <citation type="submission" date="2021-03" db="EMBL/GenBank/DDBJ databases">
        <title>Identification and antibiotic profiling of Wohlfahrtiimonas chitiniclastica, an underestimated human pathogen.</title>
        <authorList>
            <person name="Kopf A."/>
            <person name="Bunk B."/>
            <person name="Coldewey S."/>
            <person name="Gunzer F."/>
            <person name="Riedel T."/>
            <person name="Schroettner P."/>
        </authorList>
    </citation>
    <scope>NUCLEOTIDE SEQUENCE</scope>
    <source>
        <strain evidence="7">DSM 100917</strain>
    </source>
</reference>
<dbReference type="GO" id="GO:0009279">
    <property type="term" value="C:cell outer membrane"/>
    <property type="evidence" value="ECO:0007669"/>
    <property type="project" value="UniProtKB-SubCell"/>
</dbReference>
<sequence>MKKLALALLFLTPMSVMAQEQYSLGLGVGYQQKPYVGDNSSWVPVPHFEYQNGRFFIKGLKAGLFIVDTPTTKVDTHLRYQSLNFKPKDSEGALRDLNRRKSTIELGVGAMHIFPSQFFVSADIDADILGRSKGVNIDAGGGIIHNFNDHFKVIPKVGGIWSSKKHNDYYYGVSREESARSGVSEYNPDSSFTPYVGVGTVIDATDNLHLFGGVQVKFLPSEVKNSPMTNRSALSSFALGINYNF</sequence>
<dbReference type="InterPro" id="IPR010583">
    <property type="entry name" value="MipA"/>
</dbReference>
<comment type="caution">
    <text evidence="7">The sequence shown here is derived from an EMBL/GenBank/DDBJ whole genome shotgun (WGS) entry which is preliminary data.</text>
</comment>
<keyword evidence="5" id="KW-0998">Cell outer membrane</keyword>
<evidence type="ECO:0000256" key="4">
    <source>
        <dbReference type="ARBA" id="ARBA00023136"/>
    </source>
</evidence>
<dbReference type="Proteomes" id="UP000680020">
    <property type="component" value="Unassembled WGS sequence"/>
</dbReference>
<organism evidence="7 8">
    <name type="scientific">Wohlfahrtiimonas chitiniclastica</name>
    <dbReference type="NCBI Taxonomy" id="400946"/>
    <lineage>
        <taxon>Bacteria</taxon>
        <taxon>Pseudomonadati</taxon>
        <taxon>Pseudomonadota</taxon>
        <taxon>Gammaproteobacteria</taxon>
        <taxon>Cardiobacteriales</taxon>
        <taxon>Ignatzschineriaceae</taxon>
        <taxon>Wohlfahrtiimonas</taxon>
    </lineage>
</organism>
<comment type="similarity">
    <text evidence="2">Belongs to the MipA/OmpV family.</text>
</comment>
<proteinExistence type="inferred from homology"/>
<dbReference type="RefSeq" id="WP_213403512.1">
    <property type="nucleotide sequence ID" value="NZ_JAGIBT010000002.1"/>
</dbReference>
<gene>
    <name evidence="7" type="ORF">J7561_03220</name>
</gene>
<comment type="subcellular location">
    <subcellularLocation>
        <location evidence="1">Cell outer membrane</location>
    </subcellularLocation>
</comment>
<evidence type="ECO:0000313" key="8">
    <source>
        <dbReference type="Proteomes" id="UP000680020"/>
    </source>
</evidence>
<evidence type="ECO:0000256" key="1">
    <source>
        <dbReference type="ARBA" id="ARBA00004442"/>
    </source>
</evidence>